<dbReference type="PRINTS" id="PR00261">
    <property type="entry name" value="LDLRECEPTOR"/>
</dbReference>
<keyword evidence="3" id="KW-0732">Signal</keyword>
<evidence type="ECO:0000256" key="3">
    <source>
        <dbReference type="ARBA" id="ARBA00022729"/>
    </source>
</evidence>
<feature type="disulfide bond" evidence="8">
    <location>
        <begin position="118"/>
        <end position="133"/>
    </location>
</feature>
<keyword evidence="10" id="KW-1185">Reference proteome</keyword>
<evidence type="ECO:0000313" key="9">
    <source>
        <dbReference type="EMBL" id="GFS91788.1"/>
    </source>
</evidence>
<dbReference type="EMBL" id="BMAW01099810">
    <property type="protein sequence ID" value="GFS91788.1"/>
    <property type="molecule type" value="Genomic_DNA"/>
</dbReference>
<dbReference type="Gene3D" id="4.10.400.10">
    <property type="entry name" value="Low-density Lipoprotein Receptor"/>
    <property type="match status" value="2"/>
</dbReference>
<dbReference type="Pfam" id="PF01122">
    <property type="entry name" value="Cobalamin_bind"/>
    <property type="match status" value="1"/>
</dbReference>
<comment type="caution">
    <text evidence="9">The sequence shown here is derived from an EMBL/GenBank/DDBJ whole genome shotgun (WGS) entry which is preliminary data.</text>
</comment>
<dbReference type="Proteomes" id="UP000887013">
    <property type="component" value="Unassembled WGS sequence"/>
</dbReference>
<feature type="disulfide bond" evidence="8">
    <location>
        <begin position="63"/>
        <end position="81"/>
    </location>
</feature>
<comment type="caution">
    <text evidence="8">Lacks conserved residue(s) required for the propagation of feature annotation.</text>
</comment>
<dbReference type="InterPro" id="IPR002157">
    <property type="entry name" value="Cbl-bd_prot"/>
</dbReference>
<evidence type="ECO:0000256" key="2">
    <source>
        <dbReference type="ARBA" id="ARBA00022525"/>
    </source>
</evidence>
<evidence type="ECO:0000256" key="8">
    <source>
        <dbReference type="PROSITE-ProRule" id="PRU00124"/>
    </source>
</evidence>
<reference evidence="9" key="1">
    <citation type="submission" date="2020-08" db="EMBL/GenBank/DDBJ databases">
        <title>Multicomponent nature underlies the extraordinary mechanical properties of spider dragline silk.</title>
        <authorList>
            <person name="Kono N."/>
            <person name="Nakamura H."/>
            <person name="Mori M."/>
            <person name="Yoshida Y."/>
            <person name="Ohtoshi R."/>
            <person name="Malay A.D."/>
            <person name="Moran D.A.P."/>
            <person name="Tomita M."/>
            <person name="Numata K."/>
            <person name="Arakawa K."/>
        </authorList>
    </citation>
    <scope>NUCLEOTIDE SEQUENCE</scope>
</reference>
<dbReference type="InterPro" id="IPR002172">
    <property type="entry name" value="LDrepeatLR_classA_rpt"/>
</dbReference>
<dbReference type="PROSITE" id="PS50068">
    <property type="entry name" value="LDLRA_2"/>
    <property type="match status" value="2"/>
</dbReference>
<dbReference type="PANTHER" id="PTHR10559:SF18">
    <property type="entry name" value="TRANSCOBALAMIN II"/>
    <property type="match status" value="1"/>
</dbReference>
<name>A0A8X6T9U0_NEPPI</name>
<dbReference type="AlphaFoldDB" id="A0A8X6T9U0"/>
<keyword evidence="4 7" id="KW-1015">Disulfide bond</keyword>
<dbReference type="Pfam" id="PF00057">
    <property type="entry name" value="Ldl_recept_a"/>
    <property type="match status" value="2"/>
</dbReference>
<evidence type="ECO:0000256" key="6">
    <source>
        <dbReference type="PIRSR" id="PIRSR602157-1"/>
    </source>
</evidence>
<sequence>MTRGSIFFVISIVSKSLFSKEKTLLTKAITIMSPEQILGVLLFWTFFQRIRGNVVCTPYAFHCPSGLCLKRAWYCDGGNDCGDNYDERYCSIRDDDPCPSEWIRCYHNTRCFPTRWLCDGVEDCLDASDEKDCERNFLRVPGALEAIDGLKSWFLERRKSDSITDKWSNQLHRIAVALHLADDSIFHSDDGTGPEIRYELIIRLLSRLSKDKKMGSRELALYIHALMAACMDPTDFYGENLVLELRKRTEAMGNHTNPFQILVLCNAGDTMTSRDVDRVTAAYNSQHRSCRIETQALASMALACMSSRPNLVTDDTILKDMLQELKRHQFTNGTVGNARTTALVLQASVNLSITC</sequence>
<evidence type="ECO:0000256" key="1">
    <source>
        <dbReference type="ARBA" id="ARBA00004613"/>
    </source>
</evidence>
<dbReference type="OrthoDB" id="6432352at2759"/>
<keyword evidence="6" id="KW-0170">Cobalt</keyword>
<dbReference type="Gene3D" id="1.50.10.20">
    <property type="match status" value="1"/>
</dbReference>
<dbReference type="PANTHER" id="PTHR10559">
    <property type="entry name" value="TRANSCOBALAMIN-1/GASTRIC INTRINSIC FACTOR"/>
    <property type="match status" value="1"/>
</dbReference>
<evidence type="ECO:0000256" key="4">
    <source>
        <dbReference type="ARBA" id="ARBA00023157"/>
    </source>
</evidence>
<evidence type="ECO:0000313" key="10">
    <source>
        <dbReference type="Proteomes" id="UP000887013"/>
    </source>
</evidence>
<dbReference type="GO" id="GO:0031419">
    <property type="term" value="F:cobalamin binding"/>
    <property type="evidence" value="ECO:0007669"/>
    <property type="project" value="InterPro"/>
</dbReference>
<dbReference type="CDD" id="cd00112">
    <property type="entry name" value="LDLa"/>
    <property type="match status" value="2"/>
</dbReference>
<dbReference type="GO" id="GO:0015889">
    <property type="term" value="P:cobalamin transport"/>
    <property type="evidence" value="ECO:0007669"/>
    <property type="project" value="InterPro"/>
</dbReference>
<proteinExistence type="predicted"/>
<feature type="disulfide bond" evidence="7">
    <location>
        <begin position="265"/>
        <end position="304"/>
    </location>
</feature>
<accession>A0A8X6T9U0</accession>
<gene>
    <name evidence="9" type="primary">AVEN_124425_1</name>
    <name evidence="9" type="ORF">NPIL_1181</name>
</gene>
<dbReference type="InterPro" id="IPR036055">
    <property type="entry name" value="LDL_receptor-like_sf"/>
</dbReference>
<evidence type="ECO:0000256" key="7">
    <source>
        <dbReference type="PIRSR" id="PIRSR602157-2"/>
    </source>
</evidence>
<dbReference type="GO" id="GO:0005576">
    <property type="term" value="C:extracellular region"/>
    <property type="evidence" value="ECO:0007669"/>
    <property type="project" value="UniProtKB-SubCell"/>
</dbReference>
<dbReference type="InterPro" id="IPR051588">
    <property type="entry name" value="Cobalamin_Transport"/>
</dbReference>
<dbReference type="FunFam" id="4.10.400.10:FF:000065">
    <property type="entry name" value="Transmembrane protease serine 7"/>
    <property type="match status" value="1"/>
</dbReference>
<protein>
    <submittedName>
        <fullName evidence="9">Uncharacterized protein</fullName>
    </submittedName>
</protein>
<evidence type="ECO:0000256" key="5">
    <source>
        <dbReference type="ARBA" id="ARBA00023180"/>
    </source>
</evidence>
<organism evidence="9 10">
    <name type="scientific">Nephila pilipes</name>
    <name type="common">Giant wood spider</name>
    <name type="synonym">Nephila maculata</name>
    <dbReference type="NCBI Taxonomy" id="299642"/>
    <lineage>
        <taxon>Eukaryota</taxon>
        <taxon>Metazoa</taxon>
        <taxon>Ecdysozoa</taxon>
        <taxon>Arthropoda</taxon>
        <taxon>Chelicerata</taxon>
        <taxon>Arachnida</taxon>
        <taxon>Araneae</taxon>
        <taxon>Araneomorphae</taxon>
        <taxon>Entelegynae</taxon>
        <taxon>Araneoidea</taxon>
        <taxon>Nephilidae</taxon>
        <taxon>Nephila</taxon>
    </lineage>
</organism>
<feature type="binding site" evidence="6">
    <location>
        <position position="337"/>
    </location>
    <ligand>
        <name>cyanocob(III)alamin</name>
        <dbReference type="ChEBI" id="CHEBI:17439"/>
    </ligand>
</feature>
<dbReference type="SMART" id="SM00192">
    <property type="entry name" value="LDLa"/>
    <property type="match status" value="2"/>
</dbReference>
<keyword evidence="5" id="KW-0325">Glycoprotein</keyword>
<feature type="disulfide bond" evidence="8">
    <location>
        <begin position="56"/>
        <end position="68"/>
    </location>
</feature>
<feature type="disulfide bond" evidence="8">
    <location>
        <begin position="75"/>
        <end position="90"/>
    </location>
</feature>
<keyword evidence="2" id="KW-0964">Secreted</keyword>
<comment type="subcellular location">
    <subcellularLocation>
        <location evidence="1">Secreted</location>
    </subcellularLocation>
</comment>
<dbReference type="SUPFAM" id="SSF57424">
    <property type="entry name" value="LDL receptor-like module"/>
    <property type="match status" value="2"/>
</dbReference>